<dbReference type="NCBIfam" id="NF033889">
    <property type="entry name" value="termin_lrg_T7"/>
    <property type="match status" value="1"/>
</dbReference>
<dbReference type="InterPro" id="IPR027417">
    <property type="entry name" value="P-loop_NTPase"/>
</dbReference>
<name>A0A3S0R6M6_9PROT</name>
<evidence type="ECO:0000259" key="1">
    <source>
        <dbReference type="Pfam" id="PF04851"/>
    </source>
</evidence>
<dbReference type="Gene3D" id="3.30.420.240">
    <property type="match status" value="1"/>
</dbReference>
<dbReference type="Pfam" id="PF04851">
    <property type="entry name" value="ResIII"/>
    <property type="match status" value="1"/>
</dbReference>
<proteinExistence type="predicted"/>
<dbReference type="AlphaFoldDB" id="A0A3S0R6M6"/>
<dbReference type="SUPFAM" id="SSF52540">
    <property type="entry name" value="P-loop containing nucleoside triphosphate hydrolases"/>
    <property type="match status" value="1"/>
</dbReference>
<dbReference type="GO" id="GO:0016787">
    <property type="term" value="F:hydrolase activity"/>
    <property type="evidence" value="ECO:0007669"/>
    <property type="project" value="InterPro"/>
</dbReference>
<reference evidence="2 3" key="1">
    <citation type="submission" date="2018-12" db="EMBL/GenBank/DDBJ databases">
        <authorList>
            <person name="Yang Y."/>
        </authorList>
    </citation>
    <scope>NUCLEOTIDE SEQUENCE [LARGE SCALE GENOMIC DNA]</scope>
    <source>
        <strain evidence="2 3">L-25-5w-1</strain>
    </source>
</reference>
<dbReference type="InterPro" id="IPR047987">
    <property type="entry name" value="Gp19-like_virus"/>
</dbReference>
<dbReference type="InterPro" id="IPR006935">
    <property type="entry name" value="Helicase/UvrB_N"/>
</dbReference>
<protein>
    <recommendedName>
        <fullName evidence="1">Helicase/UvrB N-terminal domain-containing protein</fullName>
    </recommendedName>
</protein>
<dbReference type="Proteomes" id="UP000277007">
    <property type="component" value="Unassembled WGS sequence"/>
</dbReference>
<dbReference type="OrthoDB" id="1634373at2"/>
<evidence type="ECO:0000313" key="3">
    <source>
        <dbReference type="Proteomes" id="UP000277007"/>
    </source>
</evidence>
<accession>A0A3S0R6M6</accession>
<comment type="caution">
    <text evidence="2">The sequence shown here is derived from an EMBL/GenBank/DDBJ whole genome shotgun (WGS) entry which is preliminary data.</text>
</comment>
<dbReference type="EMBL" id="RXMA01000023">
    <property type="protein sequence ID" value="RTR16781.1"/>
    <property type="molecule type" value="Genomic_DNA"/>
</dbReference>
<dbReference type="GO" id="GO:0005524">
    <property type="term" value="F:ATP binding"/>
    <property type="evidence" value="ECO:0007669"/>
    <property type="project" value="InterPro"/>
</dbReference>
<dbReference type="Gene3D" id="3.40.50.300">
    <property type="entry name" value="P-loop containing nucleotide triphosphate hydrolases"/>
    <property type="match status" value="1"/>
</dbReference>
<gene>
    <name evidence="2" type="ORF">EJ903_19915</name>
</gene>
<evidence type="ECO:0000313" key="2">
    <source>
        <dbReference type="EMBL" id="RTR16781.1"/>
    </source>
</evidence>
<sequence>MTGDSFPDFVQRWNSLSELGTPKHHRDIARWLEAHSGNDNRRMLLMAFRGSGKSTLVGLFAAWLLCRDPNRRLLVLAADLRLAMKMVRNVKRILERHPDTRHLKPPAKDRDQWGNERFTVVRPMELRDPSMAASGVEGNITGNRADVVICDDVEVPRNTDTAAKRAALRDRLAELEYVLVPGGAQLYVGTPHSHYTLYADAAREEVGETAPFLDGFDRFVLPVYTEDPATGKRRYAWKERFGEAHVNRIRKTTGPAKFTSQMLLQPVNQADGFLDVDKLGRYDGEPEYREALGRAVLTLNGVRLLSASCWWDPAFARPRGEEGAARRTGDGSVVAVLFGGEDHRLYLHRVLYLRVDPAKPDSEADQQCQQVADLLAGLHLPAIHVEINGIGRFLPGLLRERLRKDGVPAGVVEHTSHTPKARRIVEAFDARLADRRLIAHAQVWGTPFIREMREWRPAGRKPGHDDGLDAVAGCLSVEPQRFDRSGQAPDRRHDWRGTGAVVAPSDWDVSGWDA</sequence>
<dbReference type="GO" id="GO:0003677">
    <property type="term" value="F:DNA binding"/>
    <property type="evidence" value="ECO:0007669"/>
    <property type="project" value="InterPro"/>
</dbReference>
<organism evidence="2 3">
    <name type="scientific">Azospirillum griseum</name>
    <dbReference type="NCBI Taxonomy" id="2496639"/>
    <lineage>
        <taxon>Bacteria</taxon>
        <taxon>Pseudomonadati</taxon>
        <taxon>Pseudomonadota</taxon>
        <taxon>Alphaproteobacteria</taxon>
        <taxon>Rhodospirillales</taxon>
        <taxon>Azospirillaceae</taxon>
        <taxon>Azospirillum</taxon>
    </lineage>
</organism>
<keyword evidence="3" id="KW-1185">Reference proteome</keyword>
<feature type="domain" description="Helicase/UvrB N-terminal" evidence="1">
    <location>
        <begin position="28"/>
        <end position="152"/>
    </location>
</feature>